<proteinExistence type="predicted"/>
<gene>
    <name evidence="1" type="ORF">CEXT_282071</name>
</gene>
<dbReference type="Proteomes" id="UP001054945">
    <property type="component" value="Unassembled WGS sequence"/>
</dbReference>
<keyword evidence="2" id="KW-1185">Reference proteome</keyword>
<dbReference type="AlphaFoldDB" id="A0AAV4MVL2"/>
<dbReference type="EMBL" id="BPLR01020209">
    <property type="protein sequence ID" value="GIX75919.1"/>
    <property type="molecule type" value="Genomic_DNA"/>
</dbReference>
<name>A0AAV4MVL2_CAEEX</name>
<reference evidence="1 2" key="1">
    <citation type="submission" date="2021-06" db="EMBL/GenBank/DDBJ databases">
        <title>Caerostris extrusa draft genome.</title>
        <authorList>
            <person name="Kono N."/>
            <person name="Arakawa K."/>
        </authorList>
    </citation>
    <scope>NUCLEOTIDE SEQUENCE [LARGE SCALE GENOMIC DNA]</scope>
</reference>
<evidence type="ECO:0000313" key="1">
    <source>
        <dbReference type="EMBL" id="GIX75919.1"/>
    </source>
</evidence>
<protein>
    <submittedName>
        <fullName evidence="1">Uncharacterized protein</fullName>
    </submittedName>
</protein>
<comment type="caution">
    <text evidence="1">The sequence shown here is derived from an EMBL/GenBank/DDBJ whole genome shotgun (WGS) entry which is preliminary data.</text>
</comment>
<accession>A0AAV4MVL2</accession>
<evidence type="ECO:0000313" key="2">
    <source>
        <dbReference type="Proteomes" id="UP001054945"/>
    </source>
</evidence>
<organism evidence="1 2">
    <name type="scientific">Caerostris extrusa</name>
    <name type="common">Bark spider</name>
    <name type="synonym">Caerostris bankana</name>
    <dbReference type="NCBI Taxonomy" id="172846"/>
    <lineage>
        <taxon>Eukaryota</taxon>
        <taxon>Metazoa</taxon>
        <taxon>Ecdysozoa</taxon>
        <taxon>Arthropoda</taxon>
        <taxon>Chelicerata</taxon>
        <taxon>Arachnida</taxon>
        <taxon>Araneae</taxon>
        <taxon>Araneomorphae</taxon>
        <taxon>Entelegynae</taxon>
        <taxon>Araneoidea</taxon>
        <taxon>Araneidae</taxon>
        <taxon>Caerostris</taxon>
    </lineage>
</organism>
<sequence>MSAPGEYFKWIRSHGCIWSADGSRCSTLLSLNPRKEGGGASAINIRKFLLQKSFTRSHTGAKAKGGSSPANGSVLESRVITATPYLLLLANCSFLAASTSLRMRSRAKVTLGEDDNSYLLGPPGTCSPDE</sequence>